<reference evidence="6 7" key="1">
    <citation type="submission" date="2024-07" db="EMBL/GenBank/DDBJ databases">
        <title>Chromosome-level genome assembly of the water stick insect Ranatra chinensis (Heteroptera: Nepidae).</title>
        <authorList>
            <person name="Liu X."/>
        </authorList>
    </citation>
    <scope>NUCLEOTIDE SEQUENCE [LARGE SCALE GENOMIC DNA]</scope>
    <source>
        <strain evidence="6">Cailab_2021Rc</strain>
        <tissue evidence="6">Muscle</tissue>
    </source>
</reference>
<evidence type="ECO:0000256" key="5">
    <source>
        <dbReference type="ARBA" id="ARBA00038261"/>
    </source>
</evidence>
<dbReference type="Pfam" id="PF00106">
    <property type="entry name" value="adh_short"/>
    <property type="match status" value="1"/>
</dbReference>
<dbReference type="PRINTS" id="PR00080">
    <property type="entry name" value="SDRFAMILY"/>
</dbReference>
<keyword evidence="7" id="KW-1185">Reference proteome</keyword>
<evidence type="ECO:0000256" key="4">
    <source>
        <dbReference type="ARBA" id="ARBA00023128"/>
    </source>
</evidence>
<dbReference type="GO" id="GO:0005739">
    <property type="term" value="C:mitochondrion"/>
    <property type="evidence" value="ECO:0007669"/>
    <property type="project" value="UniProtKB-SubCell"/>
</dbReference>
<evidence type="ECO:0000256" key="3">
    <source>
        <dbReference type="ARBA" id="ARBA00023002"/>
    </source>
</evidence>
<keyword evidence="2" id="KW-0521">NADP</keyword>
<dbReference type="PANTHER" id="PTHR44889:SF1">
    <property type="entry name" value="INACTIVE HYDROXYSTEROID DEHYDROGENASE-LIKE PROTEIN 1"/>
    <property type="match status" value="1"/>
</dbReference>
<evidence type="ECO:0000313" key="7">
    <source>
        <dbReference type="Proteomes" id="UP001558652"/>
    </source>
</evidence>
<evidence type="ECO:0000256" key="1">
    <source>
        <dbReference type="ARBA" id="ARBA00004173"/>
    </source>
</evidence>
<keyword evidence="4" id="KW-0496">Mitochondrion</keyword>
<feature type="non-terminal residue" evidence="6">
    <location>
        <position position="1"/>
    </location>
</feature>
<dbReference type="PANTHER" id="PTHR44889">
    <property type="entry name" value="INACTIVE HYDROXYSTEROID DEHYDROGENASE-LIKE PROTEIN 1"/>
    <property type="match status" value="1"/>
</dbReference>
<dbReference type="PIRSF" id="PIRSF000126">
    <property type="entry name" value="11-beta-HSD1"/>
    <property type="match status" value="1"/>
</dbReference>
<evidence type="ECO:0008006" key="8">
    <source>
        <dbReference type="Google" id="ProtNLM"/>
    </source>
</evidence>
<dbReference type="CDD" id="cd05356">
    <property type="entry name" value="17beta-HSD1_like_SDR_c"/>
    <property type="match status" value="1"/>
</dbReference>
<dbReference type="FunFam" id="3.40.50.720:FF:000137">
    <property type="entry name" value="Hydroxysteroid (17-beta) dehydrogenase 3"/>
    <property type="match status" value="1"/>
</dbReference>
<dbReference type="SUPFAM" id="SSF51735">
    <property type="entry name" value="NAD(P)-binding Rossmann-fold domains"/>
    <property type="match status" value="1"/>
</dbReference>
<name>A0ABD0YGC6_9HEMI</name>
<dbReference type="Proteomes" id="UP001558652">
    <property type="component" value="Unassembled WGS sequence"/>
</dbReference>
<comment type="caution">
    <text evidence="6">The sequence shown here is derived from an EMBL/GenBank/DDBJ whole genome shotgun (WGS) entry which is preliminary data.</text>
</comment>
<evidence type="ECO:0000313" key="6">
    <source>
        <dbReference type="EMBL" id="KAL1130251.1"/>
    </source>
</evidence>
<comment type="subcellular location">
    <subcellularLocation>
        <location evidence="1">Mitochondrion</location>
    </subcellularLocation>
</comment>
<dbReference type="InterPro" id="IPR020904">
    <property type="entry name" value="Sc_DH/Rdtase_CS"/>
</dbReference>
<gene>
    <name evidence="6" type="ORF">AAG570_013189</name>
</gene>
<dbReference type="AlphaFoldDB" id="A0ABD0YGC6"/>
<dbReference type="PRINTS" id="PR00081">
    <property type="entry name" value="GDHRDH"/>
</dbReference>
<dbReference type="InterPro" id="IPR052149">
    <property type="entry name" value="17-beta-HSD3-like"/>
</dbReference>
<organism evidence="6 7">
    <name type="scientific">Ranatra chinensis</name>
    <dbReference type="NCBI Taxonomy" id="642074"/>
    <lineage>
        <taxon>Eukaryota</taxon>
        <taxon>Metazoa</taxon>
        <taxon>Ecdysozoa</taxon>
        <taxon>Arthropoda</taxon>
        <taxon>Hexapoda</taxon>
        <taxon>Insecta</taxon>
        <taxon>Pterygota</taxon>
        <taxon>Neoptera</taxon>
        <taxon>Paraneoptera</taxon>
        <taxon>Hemiptera</taxon>
        <taxon>Heteroptera</taxon>
        <taxon>Panheteroptera</taxon>
        <taxon>Nepomorpha</taxon>
        <taxon>Nepidae</taxon>
        <taxon>Ranatrinae</taxon>
        <taxon>Ranatra</taxon>
    </lineage>
</organism>
<dbReference type="Gene3D" id="3.40.50.720">
    <property type="entry name" value="NAD(P)-binding Rossmann-like Domain"/>
    <property type="match status" value="1"/>
</dbReference>
<dbReference type="InterPro" id="IPR002347">
    <property type="entry name" value="SDR_fam"/>
</dbReference>
<keyword evidence="3" id="KW-0560">Oxidoreductase</keyword>
<sequence length="266" mass="29990">VVTGCTDGIGKAYTIELAKRGFNLVLISRNRDKLENVAAQIENQYNVQTKIILADFSHGRSVFNHIESQLKGIQVGVLVNNVGKQYTYPMKVGEVSEQELWEIININVGATTLMTKLILPQMIERRRGAVVNVSSSSEMQPLPLMTVYAATKAFIKSFSEALRVEYRSDGLTVQHLSPLFVSTKMNAFSHRLQVASFLVPDANTYAANAVDTLGKVNNSTGYWAHEIQYFFIGITPTWIRTYIGTFINHIFRRDYLDKNKTKMLML</sequence>
<dbReference type="GO" id="GO:0016491">
    <property type="term" value="F:oxidoreductase activity"/>
    <property type="evidence" value="ECO:0007669"/>
    <property type="project" value="UniProtKB-KW"/>
</dbReference>
<protein>
    <recommendedName>
        <fullName evidence="8">Inactive hydroxysteroid dehydrogenase-like protein 1</fullName>
    </recommendedName>
</protein>
<dbReference type="PROSITE" id="PS00061">
    <property type="entry name" value="ADH_SHORT"/>
    <property type="match status" value="1"/>
</dbReference>
<evidence type="ECO:0000256" key="2">
    <source>
        <dbReference type="ARBA" id="ARBA00022857"/>
    </source>
</evidence>
<accession>A0ABD0YGC6</accession>
<dbReference type="InterPro" id="IPR036291">
    <property type="entry name" value="NAD(P)-bd_dom_sf"/>
</dbReference>
<dbReference type="EMBL" id="JBFDAA010000008">
    <property type="protein sequence ID" value="KAL1130251.1"/>
    <property type="molecule type" value="Genomic_DNA"/>
</dbReference>
<proteinExistence type="inferred from homology"/>
<comment type="similarity">
    <text evidence="5">Belongs to the short-chain dehydrogenases/reductases (SDR) family. 17-beta-HSD 3 subfamily.</text>
</comment>